<dbReference type="InterPro" id="IPR037682">
    <property type="entry name" value="TonB_C"/>
</dbReference>
<comment type="caution">
    <text evidence="7">The sequence shown here is derived from an EMBL/GenBank/DDBJ whole genome shotgun (WGS) entry which is preliminary data.</text>
</comment>
<accession>A0ABQ1GPD2</accession>
<dbReference type="PROSITE" id="PS52015">
    <property type="entry name" value="TONB_CTD"/>
    <property type="match status" value="1"/>
</dbReference>
<keyword evidence="8" id="KW-1185">Reference proteome</keyword>
<dbReference type="SUPFAM" id="SSF74653">
    <property type="entry name" value="TolA/TonB C-terminal domain"/>
    <property type="match status" value="1"/>
</dbReference>
<evidence type="ECO:0000256" key="2">
    <source>
        <dbReference type="ARBA" id="ARBA00022692"/>
    </source>
</evidence>
<evidence type="ECO:0000259" key="6">
    <source>
        <dbReference type="PROSITE" id="PS52015"/>
    </source>
</evidence>
<dbReference type="InterPro" id="IPR006260">
    <property type="entry name" value="TonB/TolA_C"/>
</dbReference>
<reference evidence="8" key="1">
    <citation type="journal article" date="2019" name="Int. J. Syst. Evol. Microbiol.">
        <title>The Global Catalogue of Microorganisms (GCM) 10K type strain sequencing project: providing services to taxonomists for standard genome sequencing and annotation.</title>
        <authorList>
            <consortium name="The Broad Institute Genomics Platform"/>
            <consortium name="The Broad Institute Genome Sequencing Center for Infectious Disease"/>
            <person name="Wu L."/>
            <person name="Ma J."/>
        </authorList>
    </citation>
    <scope>NUCLEOTIDE SEQUENCE [LARGE SCALE GENOMIC DNA]</scope>
    <source>
        <strain evidence="8">CGMCC 1.10106</strain>
    </source>
</reference>
<sequence length="207" mass="22067">MQQSRLSQVLVAPLSASGLCVIHRRFVALVRNRLMLGEGKRREALMLMICAGLGMAAIVLLSIGIATESESLGRMIAQARQAMSRPNPTPAPFTSVPASTADSLPQVPLSVPHGPIARDVAAWITSDDYPVAALNTGQHGTVAMKLQIDASGTVIGCFVTKSSGVAELDQATCRLGLTRARFFPARNAAGVALPSTWRRRIVWQLPE</sequence>
<evidence type="ECO:0000256" key="3">
    <source>
        <dbReference type="ARBA" id="ARBA00022989"/>
    </source>
</evidence>
<keyword evidence="2 5" id="KW-0812">Transmembrane</keyword>
<keyword evidence="4 5" id="KW-0472">Membrane</keyword>
<evidence type="ECO:0000256" key="5">
    <source>
        <dbReference type="SAM" id="Phobius"/>
    </source>
</evidence>
<feature type="domain" description="TonB C-terminal" evidence="6">
    <location>
        <begin position="114"/>
        <end position="207"/>
    </location>
</feature>
<dbReference type="Proteomes" id="UP000618591">
    <property type="component" value="Unassembled WGS sequence"/>
</dbReference>
<feature type="transmembrane region" description="Helical" evidence="5">
    <location>
        <begin position="44"/>
        <end position="66"/>
    </location>
</feature>
<dbReference type="Pfam" id="PF03544">
    <property type="entry name" value="TonB_C"/>
    <property type="match status" value="1"/>
</dbReference>
<protein>
    <recommendedName>
        <fullName evidence="6">TonB C-terminal domain-containing protein</fullName>
    </recommendedName>
</protein>
<name>A0ABQ1GPD2_9SPHN</name>
<evidence type="ECO:0000256" key="1">
    <source>
        <dbReference type="ARBA" id="ARBA00004167"/>
    </source>
</evidence>
<dbReference type="NCBIfam" id="TIGR01352">
    <property type="entry name" value="tonB_Cterm"/>
    <property type="match status" value="1"/>
</dbReference>
<evidence type="ECO:0000313" key="8">
    <source>
        <dbReference type="Proteomes" id="UP000618591"/>
    </source>
</evidence>
<proteinExistence type="predicted"/>
<organism evidence="7 8">
    <name type="scientific">Sphingomonas psychrolutea</name>
    <dbReference type="NCBI Taxonomy" id="1259676"/>
    <lineage>
        <taxon>Bacteria</taxon>
        <taxon>Pseudomonadati</taxon>
        <taxon>Pseudomonadota</taxon>
        <taxon>Alphaproteobacteria</taxon>
        <taxon>Sphingomonadales</taxon>
        <taxon>Sphingomonadaceae</taxon>
        <taxon>Sphingomonas</taxon>
    </lineage>
</organism>
<evidence type="ECO:0000313" key="7">
    <source>
        <dbReference type="EMBL" id="GGA47823.1"/>
    </source>
</evidence>
<dbReference type="Gene3D" id="3.30.1150.10">
    <property type="match status" value="1"/>
</dbReference>
<evidence type="ECO:0000256" key="4">
    <source>
        <dbReference type="ARBA" id="ARBA00023136"/>
    </source>
</evidence>
<comment type="subcellular location">
    <subcellularLocation>
        <location evidence="1">Membrane</location>
        <topology evidence="1">Single-pass membrane protein</topology>
    </subcellularLocation>
</comment>
<gene>
    <name evidence="7" type="ORF">GCM10011395_17610</name>
</gene>
<keyword evidence="3 5" id="KW-1133">Transmembrane helix</keyword>
<dbReference type="RefSeq" id="WP_188446598.1">
    <property type="nucleotide sequence ID" value="NZ_BMDW01000009.1"/>
</dbReference>
<dbReference type="EMBL" id="BMDW01000009">
    <property type="protein sequence ID" value="GGA47823.1"/>
    <property type="molecule type" value="Genomic_DNA"/>
</dbReference>